<dbReference type="Proteomes" id="UP000321199">
    <property type="component" value="Chromosome"/>
</dbReference>
<name>A0A5B8RYI1_9BURK</name>
<protein>
    <submittedName>
        <fullName evidence="1">DUF1631 domain-containing protein</fullName>
    </submittedName>
</protein>
<dbReference type="KEGG" id="cof:FOZ74_11780"/>
<evidence type="ECO:0000313" key="2">
    <source>
        <dbReference type="Proteomes" id="UP000321199"/>
    </source>
</evidence>
<reference evidence="1 2" key="1">
    <citation type="submission" date="2019-07" db="EMBL/GenBank/DDBJ databases">
        <title>Complete genome sequence of Comamonas sp. NLF 7-7 isolated from livestock.</title>
        <authorList>
            <person name="Kim D.H."/>
            <person name="Kim J.G."/>
        </authorList>
    </citation>
    <scope>NUCLEOTIDE SEQUENCE [LARGE SCALE GENOMIC DNA]</scope>
    <source>
        <strain evidence="1 2">NLF 7-7</strain>
    </source>
</reference>
<keyword evidence="2" id="KW-1185">Reference proteome</keyword>
<proteinExistence type="predicted"/>
<evidence type="ECO:0000313" key="1">
    <source>
        <dbReference type="EMBL" id="QEA13652.1"/>
    </source>
</evidence>
<organism evidence="1 2">
    <name type="scientific">Comamonas flocculans</name>
    <dbReference type="NCBI Taxonomy" id="2597701"/>
    <lineage>
        <taxon>Bacteria</taxon>
        <taxon>Pseudomonadati</taxon>
        <taxon>Pseudomonadota</taxon>
        <taxon>Betaproteobacteria</taxon>
        <taxon>Burkholderiales</taxon>
        <taxon>Comamonadaceae</taxon>
        <taxon>Comamonas</taxon>
    </lineage>
</organism>
<dbReference type="RefSeq" id="WP_146913242.1">
    <property type="nucleotide sequence ID" value="NZ_CP042344.1"/>
</dbReference>
<accession>A0A5B8RYI1</accession>
<sequence length="393" mass="41385">MSGSSADSVAIYRAGIVGAVKRASALMADLLQQVRADWPQGSHSGALDAQALQLLLKNEVKLVTQFPLMMLELFAQGTATQAGTAFAGGKPGAPARSDVRLRVDMVRVRQSIAAEVGPALSELDTLIGAAQGFDRVQPERNPLRPGNYVRALFAVVYGLDAPAEICRLWLQRMAPALGPLLAREYLRVSEQLRGHGIQPLHYLSTGRSRFSDLAGDERGMGARMDVAESFLTPLGQEALPDIDSSMWDSVRPASTLQVPEAGESAAALLGGDASGTPPAADDRAASHVQEAARSYNGLAESVPKAAAADVSASAAAADSEAAQPPGQTGLQLGDWVEIRAAQGQVRTQLTWLSPRETLFLFTQADGSTQSMTSRMVVRLLDSGAMKRAGGASQ</sequence>
<gene>
    <name evidence="1" type="ORF">FOZ74_11780</name>
</gene>
<dbReference type="AlphaFoldDB" id="A0A5B8RYI1"/>
<dbReference type="OrthoDB" id="6188167at2"/>
<dbReference type="EMBL" id="CP042344">
    <property type="protein sequence ID" value="QEA13652.1"/>
    <property type="molecule type" value="Genomic_DNA"/>
</dbReference>